<dbReference type="RefSeq" id="XP_062632375.1">
    <property type="nucleotide sequence ID" value="XM_062776391.1"/>
</dbReference>
<dbReference type="SMART" id="SM00220">
    <property type="entry name" value="S_TKc"/>
    <property type="match status" value="1"/>
</dbReference>
<feature type="binding site" evidence="7">
    <location>
        <position position="36"/>
    </location>
    <ligand>
        <name>ATP</name>
        <dbReference type="ChEBI" id="CHEBI:30616"/>
    </ligand>
</feature>
<dbReference type="EMBL" id="CP086721">
    <property type="protein sequence ID" value="WOO86349.1"/>
    <property type="molecule type" value="Genomic_DNA"/>
</dbReference>
<dbReference type="PROSITE" id="PS50011">
    <property type="entry name" value="PROTEIN_KINASE_DOM"/>
    <property type="match status" value="1"/>
</dbReference>
<keyword evidence="6 7" id="KW-0067">ATP-binding</keyword>
<dbReference type="PANTHER" id="PTHR43671">
    <property type="entry name" value="SERINE/THREONINE-PROTEIN KINASE NEK"/>
    <property type="match status" value="1"/>
</dbReference>
<dbReference type="InterPro" id="IPR000719">
    <property type="entry name" value="Prot_kinase_dom"/>
</dbReference>
<accession>A0AAF0YLI1</accession>
<dbReference type="GO" id="GO:0004674">
    <property type="term" value="F:protein serine/threonine kinase activity"/>
    <property type="evidence" value="ECO:0007669"/>
    <property type="project" value="UniProtKB-KW"/>
</dbReference>
<evidence type="ECO:0000256" key="4">
    <source>
        <dbReference type="ARBA" id="ARBA00022741"/>
    </source>
</evidence>
<dbReference type="InterPro" id="IPR050660">
    <property type="entry name" value="NEK_Ser/Thr_kinase"/>
</dbReference>
<evidence type="ECO:0000256" key="3">
    <source>
        <dbReference type="ARBA" id="ARBA00022679"/>
    </source>
</evidence>
<keyword evidence="4 7" id="KW-0547">Nucleotide-binding</keyword>
<dbReference type="Gene3D" id="1.10.510.10">
    <property type="entry name" value="Transferase(Phosphotransferase) domain 1"/>
    <property type="match status" value="1"/>
</dbReference>
<dbReference type="EC" id="2.7.11.1" evidence="2"/>
<name>A0AAF0YLI1_9TREE</name>
<proteinExistence type="inferred from homology"/>
<evidence type="ECO:0000256" key="5">
    <source>
        <dbReference type="ARBA" id="ARBA00022777"/>
    </source>
</evidence>
<evidence type="ECO:0000256" key="6">
    <source>
        <dbReference type="ARBA" id="ARBA00022840"/>
    </source>
</evidence>
<keyword evidence="5 10" id="KW-0418">Kinase</keyword>
<comment type="similarity">
    <text evidence="1">Belongs to the protein kinase superfamily. NEK Ser/Thr protein kinase family. NIMA subfamily.</text>
</comment>
<reference evidence="10" key="1">
    <citation type="submission" date="2023-10" db="EMBL/GenBank/DDBJ databases">
        <authorList>
            <person name="Noh H."/>
        </authorList>
    </citation>
    <scope>NUCLEOTIDE SEQUENCE</scope>
    <source>
        <strain evidence="10">DUCC4014</strain>
    </source>
</reference>
<evidence type="ECO:0000313" key="11">
    <source>
        <dbReference type="Proteomes" id="UP000827549"/>
    </source>
</evidence>
<evidence type="ECO:0000256" key="8">
    <source>
        <dbReference type="RuleBase" id="RU000304"/>
    </source>
</evidence>
<evidence type="ECO:0000256" key="2">
    <source>
        <dbReference type="ARBA" id="ARBA00012513"/>
    </source>
</evidence>
<dbReference type="InterPro" id="IPR008271">
    <property type="entry name" value="Ser/Thr_kinase_AS"/>
</dbReference>
<evidence type="ECO:0000259" key="9">
    <source>
        <dbReference type="PROSITE" id="PS50011"/>
    </source>
</evidence>
<dbReference type="Pfam" id="PF00069">
    <property type="entry name" value="Pkinase"/>
    <property type="match status" value="1"/>
</dbReference>
<dbReference type="PROSITE" id="PS00107">
    <property type="entry name" value="PROTEIN_KINASE_ATP"/>
    <property type="match status" value="1"/>
</dbReference>
<dbReference type="InterPro" id="IPR017441">
    <property type="entry name" value="Protein_kinase_ATP_BS"/>
</dbReference>
<sequence length="258" mass="27920">MIEIPGYVVQGRLGAGGFGTVYRAERAKDAQVCAIKVQTETRSSLGLRLFANEIATVSHLSHPNIVSFIEVITHDHKTHLVMEYCDGGDLRGLLDDYLEAGIVLTSTSLRQGMFEEDVQSIFLQVLLGLHHCHGHLKQGSIIVHRDIKPENVLLTSGGLVKLADFGLSVTLKEQKSHAISIEIQAGHPYGPAADIFSLGCLLYEMCTFDIPAVYANDPGNITIESSIPTEFSQGMQDITGHLLNPKVGAIGINSAGFK</sequence>
<dbReference type="GeneID" id="87812991"/>
<evidence type="ECO:0000256" key="1">
    <source>
        <dbReference type="ARBA" id="ARBA00010886"/>
    </source>
</evidence>
<dbReference type="PANTHER" id="PTHR43671:SF13">
    <property type="entry name" value="SERINE_THREONINE-PROTEIN KINASE NEK2"/>
    <property type="match status" value="1"/>
</dbReference>
<feature type="domain" description="Protein kinase" evidence="9">
    <location>
        <begin position="7"/>
        <end position="258"/>
    </location>
</feature>
<dbReference type="AlphaFoldDB" id="A0AAF0YLI1"/>
<protein>
    <recommendedName>
        <fullName evidence="2">non-specific serine/threonine protein kinase</fullName>
        <ecNumber evidence="2">2.7.11.1</ecNumber>
    </recommendedName>
</protein>
<gene>
    <name evidence="10" type="primary">Nek2_0</name>
    <name evidence="10" type="ORF">LOC62_08G009830</name>
</gene>
<dbReference type="InterPro" id="IPR011009">
    <property type="entry name" value="Kinase-like_dom_sf"/>
</dbReference>
<keyword evidence="11" id="KW-1185">Reference proteome</keyword>
<dbReference type="SUPFAM" id="SSF56112">
    <property type="entry name" value="Protein kinase-like (PK-like)"/>
    <property type="match status" value="1"/>
</dbReference>
<organism evidence="10 11">
    <name type="scientific">Vanrija pseudolonga</name>
    <dbReference type="NCBI Taxonomy" id="143232"/>
    <lineage>
        <taxon>Eukaryota</taxon>
        <taxon>Fungi</taxon>
        <taxon>Dikarya</taxon>
        <taxon>Basidiomycota</taxon>
        <taxon>Agaricomycotina</taxon>
        <taxon>Tremellomycetes</taxon>
        <taxon>Trichosporonales</taxon>
        <taxon>Trichosporonaceae</taxon>
        <taxon>Vanrija</taxon>
    </lineage>
</organism>
<dbReference type="Proteomes" id="UP000827549">
    <property type="component" value="Chromosome 8"/>
</dbReference>
<evidence type="ECO:0000256" key="7">
    <source>
        <dbReference type="PROSITE-ProRule" id="PRU10141"/>
    </source>
</evidence>
<keyword evidence="8" id="KW-0723">Serine/threonine-protein kinase</keyword>
<evidence type="ECO:0000313" key="10">
    <source>
        <dbReference type="EMBL" id="WOO86349.1"/>
    </source>
</evidence>
<dbReference type="PROSITE" id="PS00108">
    <property type="entry name" value="PROTEIN_KINASE_ST"/>
    <property type="match status" value="1"/>
</dbReference>
<dbReference type="GO" id="GO:0005524">
    <property type="term" value="F:ATP binding"/>
    <property type="evidence" value="ECO:0007669"/>
    <property type="project" value="UniProtKB-UniRule"/>
</dbReference>
<keyword evidence="3" id="KW-0808">Transferase</keyword>